<keyword evidence="1 4" id="KW-0489">Methyltransferase</keyword>
<dbReference type="GO" id="GO:0008168">
    <property type="term" value="F:methyltransferase activity"/>
    <property type="evidence" value="ECO:0007669"/>
    <property type="project" value="UniProtKB-KW"/>
</dbReference>
<keyword evidence="2" id="KW-0808">Transferase</keyword>
<dbReference type="RefSeq" id="WP_190407028.1">
    <property type="nucleotide sequence ID" value="NZ_JACJRF010000014.1"/>
</dbReference>
<dbReference type="SUPFAM" id="SSF53335">
    <property type="entry name" value="S-adenosyl-L-methionine-dependent methyltransferases"/>
    <property type="match status" value="1"/>
</dbReference>
<organism evidence="4 5">
    <name type="scientific">Anabaena subtropica FACHB-260</name>
    <dbReference type="NCBI Taxonomy" id="2692884"/>
    <lineage>
        <taxon>Bacteria</taxon>
        <taxon>Bacillati</taxon>
        <taxon>Cyanobacteriota</taxon>
        <taxon>Cyanophyceae</taxon>
        <taxon>Nostocales</taxon>
        <taxon>Nostocaceae</taxon>
        <taxon>Anabaena</taxon>
    </lineage>
</organism>
<evidence type="ECO:0000256" key="3">
    <source>
        <dbReference type="ARBA" id="ARBA00022691"/>
    </source>
</evidence>
<dbReference type="PROSITE" id="PS51682">
    <property type="entry name" value="SAM_OMT_I"/>
    <property type="match status" value="1"/>
</dbReference>
<dbReference type="InterPro" id="IPR029063">
    <property type="entry name" value="SAM-dependent_MTases_sf"/>
</dbReference>
<dbReference type="PANTHER" id="PTHR10509">
    <property type="entry name" value="O-METHYLTRANSFERASE-RELATED"/>
    <property type="match status" value="1"/>
</dbReference>
<dbReference type="CDD" id="cd02440">
    <property type="entry name" value="AdoMet_MTases"/>
    <property type="match status" value="1"/>
</dbReference>
<keyword evidence="3" id="KW-0949">S-adenosyl-L-methionine</keyword>
<dbReference type="Gene3D" id="3.40.50.150">
    <property type="entry name" value="Vaccinia Virus protein VP39"/>
    <property type="match status" value="1"/>
</dbReference>
<accession>A0ABR8CMX5</accession>
<dbReference type="Proteomes" id="UP000607281">
    <property type="component" value="Unassembled WGS sequence"/>
</dbReference>
<name>A0ABR8CMX5_9NOST</name>
<evidence type="ECO:0000256" key="2">
    <source>
        <dbReference type="ARBA" id="ARBA00022679"/>
    </source>
</evidence>
<sequence>MTTRTIGIPSPLYDYLLSVSLREPEILTQLRQETSLHPVGRMQIAPEQGQFMALLVQLLGAKKTLEVGVFTGYSSLVIALALPPEGKVVACDISEEFTAIARRYWQQAGVADKIDLHLAPALETLDKLLAVGEAETFDFAFIDADKSNYENYYERSLQLIRPGGLIAIDNVLWSGRVADPEIQDNRTQKIRAFNQKLFQDQRITLSLIPIGDGLTLARKK</sequence>
<dbReference type="InterPro" id="IPR002935">
    <property type="entry name" value="SAM_O-MeTrfase"/>
</dbReference>
<comment type="caution">
    <text evidence="4">The sequence shown here is derived from an EMBL/GenBank/DDBJ whole genome shotgun (WGS) entry which is preliminary data.</text>
</comment>
<dbReference type="PANTHER" id="PTHR10509:SF14">
    <property type="entry name" value="CAFFEOYL-COA O-METHYLTRANSFERASE 3-RELATED"/>
    <property type="match status" value="1"/>
</dbReference>
<proteinExistence type="predicted"/>
<reference evidence="4 5" key="1">
    <citation type="journal article" date="2020" name="ISME J.">
        <title>Comparative genomics reveals insights into cyanobacterial evolution and habitat adaptation.</title>
        <authorList>
            <person name="Chen M.Y."/>
            <person name="Teng W.K."/>
            <person name="Zhao L."/>
            <person name="Hu C.X."/>
            <person name="Zhou Y.K."/>
            <person name="Han B.P."/>
            <person name="Song L.R."/>
            <person name="Shu W.S."/>
        </authorList>
    </citation>
    <scope>NUCLEOTIDE SEQUENCE [LARGE SCALE GENOMIC DNA]</scope>
    <source>
        <strain evidence="4 5">FACHB-260</strain>
    </source>
</reference>
<dbReference type="InterPro" id="IPR050362">
    <property type="entry name" value="Cation-dep_OMT"/>
</dbReference>
<evidence type="ECO:0000313" key="4">
    <source>
        <dbReference type="EMBL" id="MBD2344572.1"/>
    </source>
</evidence>
<protein>
    <submittedName>
        <fullName evidence="4">Class I SAM-dependent methyltransferase</fullName>
    </submittedName>
</protein>
<evidence type="ECO:0000313" key="5">
    <source>
        <dbReference type="Proteomes" id="UP000607281"/>
    </source>
</evidence>
<gene>
    <name evidence="4" type="ORF">H6G18_10470</name>
</gene>
<keyword evidence="5" id="KW-1185">Reference proteome</keyword>
<dbReference type="Pfam" id="PF01596">
    <property type="entry name" value="Methyltransf_3"/>
    <property type="match status" value="1"/>
</dbReference>
<dbReference type="EMBL" id="JACJRF010000014">
    <property type="protein sequence ID" value="MBD2344572.1"/>
    <property type="molecule type" value="Genomic_DNA"/>
</dbReference>
<evidence type="ECO:0000256" key="1">
    <source>
        <dbReference type="ARBA" id="ARBA00022603"/>
    </source>
</evidence>
<dbReference type="GO" id="GO:0032259">
    <property type="term" value="P:methylation"/>
    <property type="evidence" value="ECO:0007669"/>
    <property type="project" value="UniProtKB-KW"/>
</dbReference>